<protein>
    <recommendedName>
        <fullName evidence="9">ABC transporter permease</fullName>
    </recommendedName>
</protein>
<dbReference type="GO" id="GO:0022857">
    <property type="term" value="F:transmembrane transporter activity"/>
    <property type="evidence" value="ECO:0007669"/>
    <property type="project" value="InterPro"/>
</dbReference>
<accession>A0A644ZRG5</accession>
<feature type="transmembrane region" description="Helical" evidence="7">
    <location>
        <begin position="112"/>
        <end position="132"/>
    </location>
</feature>
<keyword evidence="3 7" id="KW-0812">Transmembrane</keyword>
<keyword evidence="2" id="KW-1003">Cell membrane</keyword>
<comment type="caution">
    <text evidence="8">The sequence shown here is derived from an EMBL/GenBank/DDBJ whole genome shotgun (WGS) entry which is preliminary data.</text>
</comment>
<evidence type="ECO:0000256" key="4">
    <source>
        <dbReference type="ARBA" id="ARBA00022989"/>
    </source>
</evidence>
<sequence>MKENRFAQAVVAFLPSFFAILAGFLLGFVILLAVNPNQAIQGIGIILKGGLNKGMSGMGQVLYFATPIIMTGLAVGFAFKTGLFNIGASGQFTMGAFAAIYVGVVMKSLPPAIHWLVAILASMIAGAIWGFLPGLLKATRNVNEVITSIMMNYIGMSAVNMMVRATIYNKLKNESLPVASAANIPKWGLQEIFPYPSMNGGILIAVLCVMIVYIVLEKTTFGYELKACGYNHDAGLYAGIQAKRNMIYSMMISGALAGIGGGLLYLSGSGKYMKVIDVIATEGFDGISVALLGLSHPIGVLFAGVFIAYIKVGGFNLQLLNYDQEVINIITAAIIYFSAFALLFKTKIQSIITRNAIQKNEASDQKLEEATMESEERPMKEGDSQ</sequence>
<dbReference type="GO" id="GO:0005886">
    <property type="term" value="C:plasma membrane"/>
    <property type="evidence" value="ECO:0007669"/>
    <property type="project" value="UniProtKB-SubCell"/>
</dbReference>
<dbReference type="CDD" id="cd06580">
    <property type="entry name" value="TM_PBP1_transp_TpRbsC_like"/>
    <property type="match status" value="1"/>
</dbReference>
<evidence type="ECO:0000256" key="2">
    <source>
        <dbReference type="ARBA" id="ARBA00022475"/>
    </source>
</evidence>
<evidence type="ECO:0008006" key="9">
    <source>
        <dbReference type="Google" id="ProtNLM"/>
    </source>
</evidence>
<evidence type="ECO:0000313" key="8">
    <source>
        <dbReference type="EMBL" id="MPM43442.1"/>
    </source>
</evidence>
<dbReference type="AlphaFoldDB" id="A0A644ZRG5"/>
<dbReference type="PANTHER" id="PTHR47089:SF1">
    <property type="entry name" value="GUANOSINE ABC TRANSPORTER PERMEASE PROTEIN NUPP"/>
    <property type="match status" value="1"/>
</dbReference>
<dbReference type="PANTHER" id="PTHR47089">
    <property type="entry name" value="ABC TRANSPORTER, PERMEASE PROTEIN"/>
    <property type="match status" value="1"/>
</dbReference>
<name>A0A644ZRG5_9ZZZZ</name>
<evidence type="ECO:0000256" key="6">
    <source>
        <dbReference type="SAM" id="MobiDB-lite"/>
    </source>
</evidence>
<evidence type="ECO:0000256" key="5">
    <source>
        <dbReference type="ARBA" id="ARBA00023136"/>
    </source>
</evidence>
<dbReference type="EMBL" id="VSSQ01010104">
    <property type="protein sequence ID" value="MPM43442.1"/>
    <property type="molecule type" value="Genomic_DNA"/>
</dbReference>
<feature type="transmembrane region" description="Helical" evidence="7">
    <location>
        <begin position="86"/>
        <end position="106"/>
    </location>
</feature>
<dbReference type="InterPro" id="IPR001851">
    <property type="entry name" value="ABC_transp_permease"/>
</dbReference>
<keyword evidence="4 7" id="KW-1133">Transmembrane helix</keyword>
<feature type="transmembrane region" description="Helical" evidence="7">
    <location>
        <begin position="61"/>
        <end position="79"/>
    </location>
</feature>
<feature type="transmembrane region" description="Helical" evidence="7">
    <location>
        <begin position="246"/>
        <end position="266"/>
    </location>
</feature>
<gene>
    <name evidence="8" type="ORF">SDC9_90116</name>
</gene>
<reference evidence="8" key="1">
    <citation type="submission" date="2019-08" db="EMBL/GenBank/DDBJ databases">
        <authorList>
            <person name="Kucharzyk K."/>
            <person name="Murdoch R.W."/>
            <person name="Higgins S."/>
            <person name="Loffler F."/>
        </authorList>
    </citation>
    <scope>NUCLEOTIDE SEQUENCE</scope>
</reference>
<feature type="transmembrane region" description="Helical" evidence="7">
    <location>
        <begin position="198"/>
        <end position="216"/>
    </location>
</feature>
<comment type="subcellular location">
    <subcellularLocation>
        <location evidence="1">Cell membrane</location>
        <topology evidence="1">Multi-pass membrane protein</topology>
    </subcellularLocation>
</comment>
<feature type="transmembrane region" description="Helical" evidence="7">
    <location>
        <begin position="12"/>
        <end position="34"/>
    </location>
</feature>
<feature type="transmembrane region" description="Helical" evidence="7">
    <location>
        <begin position="326"/>
        <end position="344"/>
    </location>
</feature>
<dbReference type="Pfam" id="PF02653">
    <property type="entry name" value="BPD_transp_2"/>
    <property type="match status" value="1"/>
</dbReference>
<feature type="transmembrane region" description="Helical" evidence="7">
    <location>
        <begin position="287"/>
        <end position="310"/>
    </location>
</feature>
<evidence type="ECO:0000256" key="3">
    <source>
        <dbReference type="ARBA" id="ARBA00022692"/>
    </source>
</evidence>
<feature type="region of interest" description="Disordered" evidence="6">
    <location>
        <begin position="361"/>
        <end position="385"/>
    </location>
</feature>
<evidence type="ECO:0000256" key="7">
    <source>
        <dbReference type="SAM" id="Phobius"/>
    </source>
</evidence>
<keyword evidence="5 7" id="KW-0472">Membrane</keyword>
<organism evidence="8">
    <name type="scientific">bioreactor metagenome</name>
    <dbReference type="NCBI Taxonomy" id="1076179"/>
    <lineage>
        <taxon>unclassified sequences</taxon>
        <taxon>metagenomes</taxon>
        <taxon>ecological metagenomes</taxon>
    </lineage>
</organism>
<proteinExistence type="predicted"/>
<evidence type="ECO:0000256" key="1">
    <source>
        <dbReference type="ARBA" id="ARBA00004651"/>
    </source>
</evidence>